<dbReference type="GO" id="GO:0016758">
    <property type="term" value="F:hexosyltransferase activity"/>
    <property type="evidence" value="ECO:0007669"/>
    <property type="project" value="TreeGrafter"/>
</dbReference>
<evidence type="ECO:0000259" key="1">
    <source>
        <dbReference type="Pfam" id="PF00534"/>
    </source>
</evidence>
<accession>A0A0J1IJ57</accession>
<evidence type="ECO:0000259" key="2">
    <source>
        <dbReference type="Pfam" id="PF13439"/>
    </source>
</evidence>
<feature type="domain" description="Glycosyl transferase family 1" evidence="1">
    <location>
        <begin position="198"/>
        <end position="364"/>
    </location>
</feature>
<dbReference type="Gene3D" id="3.40.50.2000">
    <property type="entry name" value="Glycogen Phosphorylase B"/>
    <property type="match status" value="2"/>
</dbReference>
<dbReference type="PANTHER" id="PTHR45947">
    <property type="entry name" value="SULFOQUINOVOSYL TRANSFERASE SQD2"/>
    <property type="match status" value="1"/>
</dbReference>
<dbReference type="InterPro" id="IPR028098">
    <property type="entry name" value="Glyco_trans_4-like_N"/>
</dbReference>
<comment type="caution">
    <text evidence="3">The sequence shown here is derived from an EMBL/GenBank/DDBJ whole genome shotgun (WGS) entry which is preliminary data.</text>
</comment>
<dbReference type="OrthoDB" id="73743at2"/>
<keyword evidence="4" id="KW-1185">Reference proteome</keyword>
<dbReference type="CDD" id="cd03801">
    <property type="entry name" value="GT4_PimA-like"/>
    <property type="match status" value="1"/>
</dbReference>
<dbReference type="Pfam" id="PF13439">
    <property type="entry name" value="Glyco_transf_4"/>
    <property type="match status" value="1"/>
</dbReference>
<dbReference type="EMBL" id="LDPH01000011">
    <property type="protein sequence ID" value="KLV25986.1"/>
    <property type="molecule type" value="Genomic_DNA"/>
</dbReference>
<dbReference type="PATRIC" id="fig|1397.4.peg.698"/>
<gene>
    <name evidence="3" type="ORF">ABW02_12925</name>
</gene>
<dbReference type="PANTHER" id="PTHR45947:SF3">
    <property type="entry name" value="SULFOQUINOVOSYL TRANSFERASE SQD2"/>
    <property type="match status" value="1"/>
</dbReference>
<organism evidence="3 4">
    <name type="scientific">Niallia circulans</name>
    <name type="common">Bacillus circulans</name>
    <dbReference type="NCBI Taxonomy" id="1397"/>
    <lineage>
        <taxon>Bacteria</taxon>
        <taxon>Bacillati</taxon>
        <taxon>Bacillota</taxon>
        <taxon>Bacilli</taxon>
        <taxon>Bacillales</taxon>
        <taxon>Bacillaceae</taxon>
        <taxon>Niallia</taxon>
    </lineage>
</organism>
<dbReference type="InterPro" id="IPR001296">
    <property type="entry name" value="Glyco_trans_1"/>
</dbReference>
<proteinExistence type="predicted"/>
<dbReference type="Proteomes" id="UP000036045">
    <property type="component" value="Unassembled WGS sequence"/>
</dbReference>
<evidence type="ECO:0000313" key="4">
    <source>
        <dbReference type="Proteomes" id="UP000036045"/>
    </source>
</evidence>
<evidence type="ECO:0000313" key="3">
    <source>
        <dbReference type="EMBL" id="KLV25986.1"/>
    </source>
</evidence>
<feature type="domain" description="Glycosyltransferase subfamily 4-like N-terminal" evidence="2">
    <location>
        <begin position="16"/>
        <end position="179"/>
    </location>
</feature>
<dbReference type="RefSeq" id="WP_047942582.1">
    <property type="nucleotide sequence ID" value="NZ_JBCLPU010000003.1"/>
</dbReference>
<dbReference type="SUPFAM" id="SSF53756">
    <property type="entry name" value="UDP-Glycosyltransferase/glycogen phosphorylase"/>
    <property type="match status" value="1"/>
</dbReference>
<dbReference type="InterPro" id="IPR050194">
    <property type="entry name" value="Glycosyltransferase_grp1"/>
</dbReference>
<protein>
    <submittedName>
        <fullName evidence="3">Uncharacterized protein</fullName>
    </submittedName>
</protein>
<reference evidence="3 4" key="1">
    <citation type="submission" date="2015-05" db="EMBL/GenBank/DDBJ databases">
        <title>Whole genome sequence and identification of bacterial endophytes from Costus igneus.</title>
        <authorList>
            <person name="Lee Y.P."/>
            <person name="Gan H.M."/>
            <person name="Eng W."/>
            <person name="Wheatley M.S."/>
            <person name="Caraballo A."/>
            <person name="Polter S."/>
            <person name="Savka M.A."/>
            <person name="Hudson A.O."/>
        </authorList>
    </citation>
    <scope>NUCLEOTIDE SEQUENCE [LARGE SCALE GENOMIC DNA]</scope>
    <source>
        <strain evidence="3 4">RIT379</strain>
    </source>
</reference>
<sequence length="383" mass="43735">MTNRLFISVDFPPEKGGIQNYVYGLVSHLDPMKTVVLTSNRLGEDVYKEFDDKQAFQTYRIGISNKVSMVKQIVQLFVLFFSIWSIKRNHHIQELHFGNIMPIGLVGPFAKKWLKVKFYPYIHGLDFLESRTNPLKYKLLHYSLKHATKIICNSNYTKNVLIQSGIDESKLMVIHPGIHANLDSKKLHKEAVITKYQLQDKFVLLTVGRLVERKGHDKVLEALKELVQDNQNIRYIICGKGPEREKLEVQTKKLQLERFVIFTGAIDQNELEALYEAADLFIMLNRELQEQGDVEGYGIVFLEAGMHKLPVIGGNNGGVPDAVVNGMTGYLVNSTDVQEVVNTIQVLQQDKQLIKEMGINGYKWVNSNCLWSSRVKLLDNLEG</sequence>
<dbReference type="AlphaFoldDB" id="A0A0J1IJ57"/>
<dbReference type="Pfam" id="PF00534">
    <property type="entry name" value="Glycos_transf_1"/>
    <property type="match status" value="1"/>
</dbReference>
<name>A0A0J1IJ57_NIACI</name>